<comment type="subcellular location">
    <subcellularLocation>
        <location evidence="1">Cell membrane</location>
    </subcellularLocation>
</comment>
<dbReference type="GO" id="GO:0005886">
    <property type="term" value="C:plasma membrane"/>
    <property type="evidence" value="ECO:0007669"/>
    <property type="project" value="UniProtKB-SubCell"/>
</dbReference>
<evidence type="ECO:0000256" key="11">
    <source>
        <dbReference type="ARBA" id="ARBA00022984"/>
    </source>
</evidence>
<dbReference type="SUPFAM" id="SSF53955">
    <property type="entry name" value="Lysozyme-like"/>
    <property type="match status" value="1"/>
</dbReference>
<evidence type="ECO:0000256" key="14">
    <source>
        <dbReference type="ARBA" id="ARBA00023316"/>
    </source>
</evidence>
<dbReference type="SUPFAM" id="SSF56601">
    <property type="entry name" value="beta-lactamase/transpeptidase-like"/>
    <property type="match status" value="1"/>
</dbReference>
<dbReference type="GO" id="GO:0008955">
    <property type="term" value="F:peptidoglycan glycosyltransferase activity"/>
    <property type="evidence" value="ECO:0007669"/>
    <property type="project" value="UniProtKB-EC"/>
</dbReference>
<dbReference type="EMBL" id="JADZSC010000002">
    <property type="protein sequence ID" value="MBH0230548.1"/>
    <property type="molecule type" value="Genomic_DNA"/>
</dbReference>
<dbReference type="Gene3D" id="3.40.710.10">
    <property type="entry name" value="DD-peptidase/beta-lactamase superfamily"/>
    <property type="match status" value="1"/>
</dbReference>
<dbReference type="InterPro" id="IPR050396">
    <property type="entry name" value="Glycosyltr_51/Transpeptidase"/>
</dbReference>
<keyword evidence="7" id="KW-0328">Glycosyltransferase</keyword>
<keyword evidence="13" id="KW-0511">Multifunctional enzyme</keyword>
<evidence type="ECO:0000256" key="6">
    <source>
        <dbReference type="ARBA" id="ARBA00022670"/>
    </source>
</evidence>
<accession>A0A931MV14</accession>
<evidence type="ECO:0000259" key="17">
    <source>
        <dbReference type="Pfam" id="PF00905"/>
    </source>
</evidence>
<evidence type="ECO:0000256" key="15">
    <source>
        <dbReference type="ARBA" id="ARBA00034000"/>
    </source>
</evidence>
<feature type="domain" description="Penicillin-binding protein transpeptidase" evidence="17">
    <location>
        <begin position="324"/>
        <end position="603"/>
    </location>
</feature>
<dbReference type="GO" id="GO:0008658">
    <property type="term" value="F:penicillin binding"/>
    <property type="evidence" value="ECO:0007669"/>
    <property type="project" value="InterPro"/>
</dbReference>
<protein>
    <submittedName>
        <fullName evidence="19">PBP1A family penicillin-binding protein</fullName>
    </submittedName>
</protein>
<dbReference type="Proteomes" id="UP000614490">
    <property type="component" value="Unassembled WGS sequence"/>
</dbReference>
<comment type="catalytic activity">
    <reaction evidence="15">
        <text>Preferential cleavage: (Ac)2-L-Lys-D-Ala-|-D-Ala. Also transpeptidation of peptidyl-alanyl moieties that are N-acyl substituents of D-alanine.</text>
        <dbReference type="EC" id="3.4.16.4"/>
    </reaction>
</comment>
<dbReference type="RefSeq" id="WP_197317178.1">
    <property type="nucleotide sequence ID" value="NZ_JADZSC010000002.1"/>
</dbReference>
<evidence type="ECO:0000256" key="3">
    <source>
        <dbReference type="ARBA" id="ARBA00007739"/>
    </source>
</evidence>
<keyword evidence="6" id="KW-0645">Protease</keyword>
<evidence type="ECO:0000256" key="4">
    <source>
        <dbReference type="ARBA" id="ARBA00022475"/>
    </source>
</evidence>
<dbReference type="Pfam" id="PF00912">
    <property type="entry name" value="Transgly"/>
    <property type="match status" value="1"/>
</dbReference>
<dbReference type="GO" id="GO:0009002">
    <property type="term" value="F:serine-type D-Ala-D-Ala carboxypeptidase activity"/>
    <property type="evidence" value="ECO:0007669"/>
    <property type="project" value="UniProtKB-EC"/>
</dbReference>
<proteinExistence type="inferred from homology"/>
<evidence type="ECO:0000313" key="19">
    <source>
        <dbReference type="EMBL" id="MBH0230548.1"/>
    </source>
</evidence>
<sequence>MILFIRFTYLCIKRGIKLGILGALLVLACTLVLLGYAITQGPPSLVTEQNTLYYGKDGSLIGEDHGAEERYWVSFDKMPDTIKNATIAIEDRRFYDHFGFDLKRIAAAALTDLKQMRMVEGASTITQQYARNLYLSHEKTWKRKFHEALYALRLEIFYNKDEILEGYLNTIYYGHGAYGIEAASRHYFNKSTSELSLEEASMLAGIPKGPSYYSPLANEEKAETRQNLILSEMERHGFITSSEKNEAVEAGLVYSGKEETEAERIAPYFQDQVITEAARLLNIDREQVKTGGYHIHTTLDENHQKTLEHQIQSHIPEKEEIQIAASIMNSHTGAITALVGGRDYAKSPYNRATQAKRHVGSTIKPFLYYAALDEGYSPVTMVESKPTSFEVEDEKDEYAPSNYNDQYADTAITMAQALAVSDNIYAVSTHMDIGTERLADTLKTFGIDSPVSPLPSLALGAANISLYEMINAYGKMVKGSESLEGHTIAKITDRHENILYEYQPKYDKEKTIDPDRAFTVTHMMTGMFDSSLDGYASVTGSPIKGKLTRMYGGKSGTTDFDSWMIGFSPQYVSAIWVGHDEGGRMLKTFNEKRYAKAIWADTMETIHEQLPPAAFIPTPNVKGVYIDPETGYLSGPNCPRERLVYMDKADIPEEVCGGNEDKTKQEVEDEFKNDPWFKDVVDWFF</sequence>
<dbReference type="InterPro" id="IPR036950">
    <property type="entry name" value="PBP_transglycosylase"/>
</dbReference>
<evidence type="ECO:0000256" key="2">
    <source>
        <dbReference type="ARBA" id="ARBA00007090"/>
    </source>
</evidence>
<comment type="caution">
    <text evidence="19">The sequence shown here is derived from an EMBL/GenBank/DDBJ whole genome shotgun (WGS) entry which is preliminary data.</text>
</comment>
<dbReference type="InterPro" id="IPR001460">
    <property type="entry name" value="PCN-bd_Tpept"/>
</dbReference>
<organism evidence="19 20">
    <name type="scientific">Halobacillus yeomjeoni</name>
    <dbReference type="NCBI Taxonomy" id="311194"/>
    <lineage>
        <taxon>Bacteria</taxon>
        <taxon>Bacillati</taxon>
        <taxon>Bacillota</taxon>
        <taxon>Bacilli</taxon>
        <taxon>Bacillales</taxon>
        <taxon>Bacillaceae</taxon>
        <taxon>Halobacillus</taxon>
    </lineage>
</organism>
<dbReference type="GO" id="GO:0071555">
    <property type="term" value="P:cell wall organization"/>
    <property type="evidence" value="ECO:0007669"/>
    <property type="project" value="UniProtKB-KW"/>
</dbReference>
<reference evidence="19 20" key="1">
    <citation type="journal article" date="2005" name="Int. J. Syst. Evol. Microbiol.">
        <title>Halobacillus yeomjeoni sp. nov., isolated from a marine solar saltern in Korea.</title>
        <authorList>
            <person name="Yoon J.H."/>
            <person name="Kang S.J."/>
            <person name="Lee C.H."/>
            <person name="Oh H.W."/>
            <person name="Oh T.K."/>
        </authorList>
    </citation>
    <scope>NUCLEOTIDE SEQUENCE [LARGE SCALE GENOMIC DNA]</scope>
    <source>
        <strain evidence="19 20">KCTC 3957</strain>
    </source>
</reference>
<feature type="domain" description="Glycosyl transferase family 51" evidence="18">
    <location>
        <begin position="61"/>
        <end position="233"/>
    </location>
</feature>
<dbReference type="GO" id="GO:0006508">
    <property type="term" value="P:proteolysis"/>
    <property type="evidence" value="ECO:0007669"/>
    <property type="project" value="UniProtKB-KW"/>
</dbReference>
<dbReference type="FunFam" id="1.10.3810.10:FF:000001">
    <property type="entry name" value="Penicillin-binding protein 1A"/>
    <property type="match status" value="1"/>
</dbReference>
<evidence type="ECO:0000256" key="1">
    <source>
        <dbReference type="ARBA" id="ARBA00004236"/>
    </source>
</evidence>
<evidence type="ECO:0000256" key="8">
    <source>
        <dbReference type="ARBA" id="ARBA00022679"/>
    </source>
</evidence>
<keyword evidence="20" id="KW-1185">Reference proteome</keyword>
<dbReference type="AlphaFoldDB" id="A0A931MV14"/>
<evidence type="ECO:0000313" key="20">
    <source>
        <dbReference type="Proteomes" id="UP000614490"/>
    </source>
</evidence>
<dbReference type="PROSITE" id="PS51257">
    <property type="entry name" value="PROKAR_LIPOPROTEIN"/>
    <property type="match status" value="1"/>
</dbReference>
<dbReference type="PANTHER" id="PTHR32282:SF11">
    <property type="entry name" value="PENICILLIN-BINDING PROTEIN 1B"/>
    <property type="match status" value="1"/>
</dbReference>
<evidence type="ECO:0000256" key="10">
    <source>
        <dbReference type="ARBA" id="ARBA00022960"/>
    </source>
</evidence>
<evidence type="ECO:0000256" key="13">
    <source>
        <dbReference type="ARBA" id="ARBA00023268"/>
    </source>
</evidence>
<dbReference type="NCBIfam" id="TIGR02074">
    <property type="entry name" value="PBP_1a_fam"/>
    <property type="match status" value="1"/>
</dbReference>
<evidence type="ECO:0000256" key="5">
    <source>
        <dbReference type="ARBA" id="ARBA00022645"/>
    </source>
</evidence>
<comment type="similarity">
    <text evidence="3">In the N-terminal section; belongs to the glycosyltransferase 51 family.</text>
</comment>
<dbReference type="GO" id="GO:0030288">
    <property type="term" value="C:outer membrane-bounded periplasmic space"/>
    <property type="evidence" value="ECO:0007669"/>
    <property type="project" value="TreeGrafter"/>
</dbReference>
<keyword evidence="4" id="KW-1003">Cell membrane</keyword>
<dbReference type="PANTHER" id="PTHR32282">
    <property type="entry name" value="BINDING PROTEIN TRANSPEPTIDASE, PUTATIVE-RELATED"/>
    <property type="match status" value="1"/>
</dbReference>
<keyword evidence="9" id="KW-0378">Hydrolase</keyword>
<gene>
    <name evidence="19" type="ORF">H0267_10020</name>
</gene>
<dbReference type="InterPro" id="IPR012338">
    <property type="entry name" value="Beta-lactam/transpept-like"/>
</dbReference>
<dbReference type="Pfam" id="PF00905">
    <property type="entry name" value="Transpeptidase"/>
    <property type="match status" value="1"/>
</dbReference>
<evidence type="ECO:0000256" key="12">
    <source>
        <dbReference type="ARBA" id="ARBA00023136"/>
    </source>
</evidence>
<dbReference type="InterPro" id="IPR001264">
    <property type="entry name" value="Glyco_trans_51"/>
</dbReference>
<comment type="similarity">
    <text evidence="2">In the C-terminal section; belongs to the transpeptidase family.</text>
</comment>
<keyword evidence="14" id="KW-0961">Cell wall biogenesis/degradation</keyword>
<keyword evidence="11" id="KW-0573">Peptidoglycan synthesis</keyword>
<evidence type="ECO:0000256" key="7">
    <source>
        <dbReference type="ARBA" id="ARBA00022676"/>
    </source>
</evidence>
<keyword evidence="10" id="KW-0133">Cell shape</keyword>
<keyword evidence="12" id="KW-0472">Membrane</keyword>
<dbReference type="GO" id="GO:0008360">
    <property type="term" value="P:regulation of cell shape"/>
    <property type="evidence" value="ECO:0007669"/>
    <property type="project" value="UniProtKB-KW"/>
</dbReference>
<comment type="catalytic activity">
    <reaction evidence="16">
        <text>[GlcNAc-(1-&gt;4)-Mur2Ac(oyl-L-Ala-gamma-D-Glu-L-Lys-D-Ala-D-Ala)](n)-di-trans,octa-cis-undecaprenyl diphosphate + beta-D-GlcNAc-(1-&gt;4)-Mur2Ac(oyl-L-Ala-gamma-D-Glu-L-Lys-D-Ala-D-Ala)-di-trans,octa-cis-undecaprenyl diphosphate = [GlcNAc-(1-&gt;4)-Mur2Ac(oyl-L-Ala-gamma-D-Glu-L-Lys-D-Ala-D-Ala)](n+1)-di-trans,octa-cis-undecaprenyl diphosphate + di-trans,octa-cis-undecaprenyl diphosphate + H(+)</text>
        <dbReference type="Rhea" id="RHEA:23708"/>
        <dbReference type="Rhea" id="RHEA-COMP:9602"/>
        <dbReference type="Rhea" id="RHEA-COMP:9603"/>
        <dbReference type="ChEBI" id="CHEBI:15378"/>
        <dbReference type="ChEBI" id="CHEBI:58405"/>
        <dbReference type="ChEBI" id="CHEBI:60033"/>
        <dbReference type="ChEBI" id="CHEBI:78435"/>
        <dbReference type="EC" id="2.4.99.28"/>
    </reaction>
</comment>
<evidence type="ECO:0000259" key="18">
    <source>
        <dbReference type="Pfam" id="PF00912"/>
    </source>
</evidence>
<dbReference type="GO" id="GO:0009252">
    <property type="term" value="P:peptidoglycan biosynthetic process"/>
    <property type="evidence" value="ECO:0007669"/>
    <property type="project" value="UniProtKB-KW"/>
</dbReference>
<name>A0A931MV14_9BACI</name>
<dbReference type="Gene3D" id="1.10.3810.10">
    <property type="entry name" value="Biosynthetic peptidoglycan transglycosylase-like"/>
    <property type="match status" value="1"/>
</dbReference>
<evidence type="ECO:0000256" key="16">
    <source>
        <dbReference type="ARBA" id="ARBA00049902"/>
    </source>
</evidence>
<evidence type="ECO:0000256" key="9">
    <source>
        <dbReference type="ARBA" id="ARBA00022801"/>
    </source>
</evidence>
<dbReference type="InterPro" id="IPR023346">
    <property type="entry name" value="Lysozyme-like_dom_sf"/>
</dbReference>
<keyword evidence="5" id="KW-0121">Carboxypeptidase</keyword>
<keyword evidence="8" id="KW-0808">Transferase</keyword>